<feature type="region of interest" description="Disordered" evidence="8">
    <location>
        <begin position="91"/>
        <end position="126"/>
    </location>
</feature>
<dbReference type="STRING" id="71784.A0A1Y2BGM2"/>
<dbReference type="GO" id="GO:0005634">
    <property type="term" value="C:nucleus"/>
    <property type="evidence" value="ECO:0007669"/>
    <property type="project" value="TreeGrafter"/>
</dbReference>
<dbReference type="InterPro" id="IPR013144">
    <property type="entry name" value="CRA_dom"/>
</dbReference>
<dbReference type="FunCoup" id="A0A1Y2BGM2">
    <property type="interactions" value="415"/>
</dbReference>
<evidence type="ECO:0000256" key="2">
    <source>
        <dbReference type="ARBA" id="ARBA00010615"/>
    </source>
</evidence>
<dbReference type="Proteomes" id="UP000193986">
    <property type="component" value="Unassembled WGS sequence"/>
</dbReference>
<sequence>MPPALSSSNPGLILEEPLIRTPYELLRRSHRSAQRQVEKDFTAISSALNALIKSYGGKTSEENRDTVVSKLDQAGERVRGLKRKLDDLQPQLEQPSPLRSRLTYLDNLSNPNKPADPKASDAPGDSTLDRYIIDHLLRSGRIKSADTLAAKQGLDDLVDVRLFSELARIESALVDRQSVTEALAWCGENRGTLKKTQNTLEFTLRLQEFIELCRRRDTVGAIAYSRKHLSTWASTHLVEIQQGMTLLAFGERTGVGAYRRMYDRARWMSVRDRFRKTFLDLYALPSQSLLALSLSAGLSALRLPSCVTHHSEKAPTTSPHIPLLPAAPPLHNLEDVLLLSPHSSFVPHLTAPIGGDPSTPATDLHTHPEAQVGNIDCPTCGPDVKVLAAEVPMSHHVNSTIVCRISGAVMDSDNEPLAFPNGYVYSAKVGPRMTA</sequence>
<evidence type="ECO:0000256" key="5">
    <source>
        <dbReference type="ARBA" id="ARBA00022771"/>
    </source>
</evidence>
<dbReference type="GO" id="GO:0061630">
    <property type="term" value="F:ubiquitin protein ligase activity"/>
    <property type="evidence" value="ECO:0007669"/>
    <property type="project" value="InterPro"/>
</dbReference>
<feature type="zinc finger region" description="RING-Gid-type" evidence="7">
    <location>
        <begin position="377"/>
        <end position="435"/>
    </location>
</feature>
<evidence type="ECO:0000259" key="10">
    <source>
        <dbReference type="PROSITE" id="PS51867"/>
    </source>
</evidence>
<keyword evidence="6" id="KW-0862">Zinc</keyword>
<comment type="caution">
    <text evidence="11">The sequence shown here is derived from an EMBL/GenBank/DDBJ whole genome shotgun (WGS) entry which is preliminary data.</text>
</comment>
<dbReference type="OrthoDB" id="1933455at2759"/>
<comment type="similarity">
    <text evidence="2">Belongs to the FYV10 family.</text>
</comment>
<dbReference type="GO" id="GO:0034657">
    <property type="term" value="C:GID complex"/>
    <property type="evidence" value="ECO:0007669"/>
    <property type="project" value="TreeGrafter"/>
</dbReference>
<dbReference type="InterPro" id="IPR045098">
    <property type="entry name" value="Fyv10_fam"/>
</dbReference>
<accession>A0A1Y2BGM2</accession>
<feature type="domain" description="CTLH" evidence="9">
    <location>
        <begin position="163"/>
        <end position="220"/>
    </location>
</feature>
<evidence type="ECO:0000256" key="8">
    <source>
        <dbReference type="SAM" id="MobiDB-lite"/>
    </source>
</evidence>
<dbReference type="Pfam" id="PF10607">
    <property type="entry name" value="CTLH"/>
    <property type="match status" value="1"/>
</dbReference>
<gene>
    <name evidence="11" type="ORF">BCR39DRAFT_517947</name>
</gene>
<reference evidence="11 12" key="1">
    <citation type="submission" date="2016-07" db="EMBL/GenBank/DDBJ databases">
        <title>Pervasive Adenine N6-methylation of Active Genes in Fungi.</title>
        <authorList>
            <consortium name="DOE Joint Genome Institute"/>
            <person name="Mondo S.J."/>
            <person name="Dannebaum R.O."/>
            <person name="Kuo R.C."/>
            <person name="Labutti K."/>
            <person name="Haridas S."/>
            <person name="Kuo A."/>
            <person name="Salamov A."/>
            <person name="Ahrendt S.R."/>
            <person name="Lipzen A."/>
            <person name="Sullivan W."/>
            <person name="Andreopoulos W.B."/>
            <person name="Clum A."/>
            <person name="Lindquist E."/>
            <person name="Daum C."/>
            <person name="Ramamoorthy G.K."/>
            <person name="Gryganskyi A."/>
            <person name="Culley D."/>
            <person name="Magnuson J.K."/>
            <person name="James T.Y."/>
            <person name="O'Malley M.A."/>
            <person name="Stajich J.E."/>
            <person name="Spatafora J.W."/>
            <person name="Visel A."/>
            <person name="Grigoriev I.V."/>
        </authorList>
    </citation>
    <scope>NUCLEOTIDE SEQUENCE [LARGE SCALE GENOMIC DNA]</scope>
    <source>
        <strain evidence="11 12">68-887.2</strain>
    </source>
</reference>
<dbReference type="GO" id="GO:0005737">
    <property type="term" value="C:cytoplasm"/>
    <property type="evidence" value="ECO:0007669"/>
    <property type="project" value="UniProtKB-SubCell"/>
</dbReference>
<keyword evidence="3" id="KW-0963">Cytoplasm</keyword>
<dbReference type="PROSITE" id="PS50897">
    <property type="entry name" value="CTLH"/>
    <property type="match status" value="1"/>
</dbReference>
<dbReference type="InterPro" id="IPR006595">
    <property type="entry name" value="CTLH_C"/>
</dbReference>
<dbReference type="SMART" id="SM00668">
    <property type="entry name" value="CTLH"/>
    <property type="match status" value="1"/>
</dbReference>
<dbReference type="GO" id="GO:0008270">
    <property type="term" value="F:zinc ion binding"/>
    <property type="evidence" value="ECO:0007669"/>
    <property type="project" value="UniProtKB-KW"/>
</dbReference>
<dbReference type="PROSITE" id="PS51867">
    <property type="entry name" value="ZF_RING_GID"/>
    <property type="match status" value="1"/>
</dbReference>
<evidence type="ECO:0000256" key="1">
    <source>
        <dbReference type="ARBA" id="ARBA00004496"/>
    </source>
</evidence>
<keyword evidence="4" id="KW-0479">Metal-binding</keyword>
<comment type="subcellular location">
    <subcellularLocation>
        <location evidence="1">Cytoplasm</location>
    </subcellularLocation>
</comment>
<proteinExistence type="inferred from homology"/>
<name>A0A1Y2BGM2_9TREE</name>
<keyword evidence="12" id="KW-1185">Reference proteome</keyword>
<dbReference type="InterPro" id="IPR024964">
    <property type="entry name" value="CTLH/CRA"/>
</dbReference>
<evidence type="ECO:0000256" key="7">
    <source>
        <dbReference type="PROSITE-ProRule" id="PRU01215"/>
    </source>
</evidence>
<keyword evidence="5 7" id="KW-0863">Zinc-finger</keyword>
<dbReference type="AlphaFoldDB" id="A0A1Y2BGM2"/>
<feature type="domain" description="RING-Gid-type" evidence="10">
    <location>
        <begin position="377"/>
        <end position="435"/>
    </location>
</feature>
<evidence type="ECO:0000313" key="11">
    <source>
        <dbReference type="EMBL" id="ORY33959.1"/>
    </source>
</evidence>
<dbReference type="EMBL" id="MCFC01000004">
    <property type="protein sequence ID" value="ORY33959.1"/>
    <property type="molecule type" value="Genomic_DNA"/>
</dbReference>
<dbReference type="InParanoid" id="A0A1Y2BGM2"/>
<organism evidence="11 12">
    <name type="scientific">Naematelia encephala</name>
    <dbReference type="NCBI Taxonomy" id="71784"/>
    <lineage>
        <taxon>Eukaryota</taxon>
        <taxon>Fungi</taxon>
        <taxon>Dikarya</taxon>
        <taxon>Basidiomycota</taxon>
        <taxon>Agaricomycotina</taxon>
        <taxon>Tremellomycetes</taxon>
        <taxon>Tremellales</taxon>
        <taxon>Naemateliaceae</taxon>
        <taxon>Naematelia</taxon>
    </lineage>
</organism>
<evidence type="ECO:0000256" key="3">
    <source>
        <dbReference type="ARBA" id="ARBA00022490"/>
    </source>
</evidence>
<evidence type="ECO:0000256" key="6">
    <source>
        <dbReference type="ARBA" id="ARBA00022833"/>
    </source>
</evidence>
<dbReference type="InterPro" id="IPR044063">
    <property type="entry name" value="ZF_RING_GID"/>
</dbReference>
<protein>
    <submittedName>
        <fullName evidence="11">CTLH/CRA C-terminal to lish motif domain-domain-containing protein</fullName>
    </submittedName>
</protein>
<evidence type="ECO:0000256" key="4">
    <source>
        <dbReference type="ARBA" id="ARBA00022723"/>
    </source>
</evidence>
<dbReference type="PANTHER" id="PTHR12170:SF2">
    <property type="entry name" value="E3 UBIQUITIN-PROTEIN TRANSFERASE MAEA"/>
    <property type="match status" value="1"/>
</dbReference>
<dbReference type="GO" id="GO:0043161">
    <property type="term" value="P:proteasome-mediated ubiquitin-dependent protein catabolic process"/>
    <property type="evidence" value="ECO:0007669"/>
    <property type="project" value="InterPro"/>
</dbReference>
<evidence type="ECO:0000313" key="12">
    <source>
        <dbReference type="Proteomes" id="UP000193986"/>
    </source>
</evidence>
<evidence type="ECO:0000259" key="9">
    <source>
        <dbReference type="PROSITE" id="PS50897"/>
    </source>
</evidence>
<dbReference type="PANTHER" id="PTHR12170">
    <property type="entry name" value="MACROPHAGE ERYTHROBLAST ATTACHER-RELATED"/>
    <property type="match status" value="1"/>
</dbReference>
<dbReference type="SMART" id="SM00757">
    <property type="entry name" value="CRA"/>
    <property type="match status" value="1"/>
</dbReference>